<organism evidence="1 2">
    <name type="scientific">Phytophthora fragariae</name>
    <dbReference type="NCBI Taxonomy" id="53985"/>
    <lineage>
        <taxon>Eukaryota</taxon>
        <taxon>Sar</taxon>
        <taxon>Stramenopiles</taxon>
        <taxon>Oomycota</taxon>
        <taxon>Peronosporomycetes</taxon>
        <taxon>Peronosporales</taxon>
        <taxon>Peronosporaceae</taxon>
        <taxon>Phytophthora</taxon>
    </lineage>
</organism>
<dbReference type="AlphaFoldDB" id="A0A6A3RAU8"/>
<evidence type="ECO:0000313" key="1">
    <source>
        <dbReference type="EMBL" id="KAE9093650.1"/>
    </source>
</evidence>
<proteinExistence type="predicted"/>
<feature type="non-terminal residue" evidence="1">
    <location>
        <position position="1"/>
    </location>
</feature>
<name>A0A6A3RAU8_9STRA</name>
<comment type="caution">
    <text evidence="1">The sequence shown here is derived from an EMBL/GenBank/DDBJ whole genome shotgun (WGS) entry which is preliminary data.</text>
</comment>
<gene>
    <name evidence="1" type="ORF">PF007_g18050</name>
</gene>
<accession>A0A6A3RAU8</accession>
<protein>
    <submittedName>
        <fullName evidence="1">Uncharacterized protein</fullName>
    </submittedName>
</protein>
<sequence length="78" mass="8692">LGAIPRLTSHSVSFSPSIFSDVAALADLAQRLRVFHQPLTSHLPSRIEQVDHFRTRTDSITVANQRCASLSRFDATSW</sequence>
<reference evidence="1 2" key="1">
    <citation type="submission" date="2018-08" db="EMBL/GenBank/DDBJ databases">
        <title>Genomic investigation of the strawberry pathogen Phytophthora fragariae indicates pathogenicity is determined by transcriptional variation in three key races.</title>
        <authorList>
            <person name="Adams T.M."/>
            <person name="Armitage A.D."/>
            <person name="Sobczyk M.K."/>
            <person name="Bates H.J."/>
            <person name="Dunwell J.M."/>
            <person name="Nellist C.F."/>
            <person name="Harrison R.J."/>
        </authorList>
    </citation>
    <scope>NUCLEOTIDE SEQUENCE [LARGE SCALE GENOMIC DNA]</scope>
    <source>
        <strain evidence="1 2">NOV-71</strain>
    </source>
</reference>
<evidence type="ECO:0000313" key="2">
    <source>
        <dbReference type="Proteomes" id="UP000441208"/>
    </source>
</evidence>
<dbReference type="EMBL" id="QXFZ01001267">
    <property type="protein sequence ID" value="KAE9093650.1"/>
    <property type="molecule type" value="Genomic_DNA"/>
</dbReference>
<dbReference type="Proteomes" id="UP000441208">
    <property type="component" value="Unassembled WGS sequence"/>
</dbReference>